<dbReference type="RefSeq" id="WP_274589299.1">
    <property type="nucleotide sequence ID" value="NZ_JARAOX010000209.1"/>
</dbReference>
<protein>
    <submittedName>
        <fullName evidence="2">Metal-dependent hydrolase</fullName>
    </submittedName>
</protein>
<accession>A0ABD4WZ64</accession>
<dbReference type="InterPro" id="IPR007404">
    <property type="entry name" value="YdjM-like"/>
</dbReference>
<keyword evidence="1" id="KW-0472">Membrane</keyword>
<evidence type="ECO:0000313" key="3">
    <source>
        <dbReference type="Proteomes" id="UP001213771"/>
    </source>
</evidence>
<evidence type="ECO:0000313" key="2">
    <source>
        <dbReference type="EMBL" id="MDD9785528.1"/>
    </source>
</evidence>
<keyword evidence="2" id="KW-0378">Hydrolase</keyword>
<organism evidence="2 3">
    <name type="scientific">Priestia megaterium</name>
    <name type="common">Bacillus megaterium</name>
    <dbReference type="NCBI Taxonomy" id="1404"/>
    <lineage>
        <taxon>Bacteria</taxon>
        <taxon>Bacillati</taxon>
        <taxon>Bacillota</taxon>
        <taxon>Bacilli</taxon>
        <taxon>Bacillales</taxon>
        <taxon>Bacillaceae</taxon>
        <taxon>Priestia</taxon>
    </lineage>
</organism>
<keyword evidence="1" id="KW-0812">Transmembrane</keyword>
<feature type="transmembrane region" description="Helical" evidence="1">
    <location>
        <begin position="93"/>
        <end position="110"/>
    </location>
</feature>
<reference evidence="2 3" key="1">
    <citation type="submission" date="2023-02" db="EMBL/GenBank/DDBJ databases">
        <authorList>
            <person name="Olszewska D."/>
        </authorList>
    </citation>
    <scope>NUCLEOTIDE SEQUENCE [LARGE SCALE GENOMIC DNA]</scope>
    <source>
        <strain evidence="2 3">FDU301</strain>
    </source>
</reference>
<evidence type="ECO:0000256" key="1">
    <source>
        <dbReference type="SAM" id="Phobius"/>
    </source>
</evidence>
<proteinExistence type="predicted"/>
<dbReference type="EMBL" id="JARAOX010000209">
    <property type="protein sequence ID" value="MDD9785528.1"/>
    <property type="molecule type" value="Genomic_DNA"/>
</dbReference>
<comment type="caution">
    <text evidence="2">The sequence shown here is derived from an EMBL/GenBank/DDBJ whole genome shotgun (WGS) entry which is preliminary data.</text>
</comment>
<dbReference type="PANTHER" id="PTHR35531">
    <property type="entry name" value="INNER MEMBRANE PROTEIN YBCI-RELATED"/>
    <property type="match status" value="1"/>
</dbReference>
<name>A0ABD4WZ64_PRIMG</name>
<gene>
    <name evidence="2" type="ORF">PVE99_24490</name>
</gene>
<feature type="transmembrane region" description="Helical" evidence="1">
    <location>
        <begin position="130"/>
        <end position="155"/>
    </location>
</feature>
<sequence length="164" mass="18120">MAYLRYHTHIATSIAAGAGVAITGDASFTFPYVVGIAIGALLPDIDEPNSYIGRRSLGLAKVIKSIFGHRGITHSILASGLIFYLHTMYDNDFTLGIAYGYAFHILGDFFSKRGVPFFSPLSKKKFKPPLTYETGGGAETLIFYLAVIGSFYMLYKYQLYTQLF</sequence>
<keyword evidence="1" id="KW-1133">Transmembrane helix</keyword>
<dbReference type="PANTHER" id="PTHR35531:SF1">
    <property type="entry name" value="INNER MEMBRANE PROTEIN YBCI-RELATED"/>
    <property type="match status" value="1"/>
</dbReference>
<dbReference type="Pfam" id="PF04307">
    <property type="entry name" value="YdjM"/>
    <property type="match status" value="1"/>
</dbReference>
<dbReference type="GO" id="GO:0016787">
    <property type="term" value="F:hydrolase activity"/>
    <property type="evidence" value="ECO:0007669"/>
    <property type="project" value="UniProtKB-KW"/>
</dbReference>
<dbReference type="AlphaFoldDB" id="A0ABD4WZ64"/>
<dbReference type="Proteomes" id="UP001213771">
    <property type="component" value="Unassembled WGS sequence"/>
</dbReference>
<feature type="transmembrane region" description="Helical" evidence="1">
    <location>
        <begin position="71"/>
        <end position="87"/>
    </location>
</feature>